<keyword evidence="2" id="KW-0808">Transferase</keyword>
<dbReference type="RefSeq" id="WP_067584048.1">
    <property type="nucleotide sequence ID" value="NZ_FOWC01000001.1"/>
</dbReference>
<gene>
    <name evidence="1" type="ORF">G3I59_27920</name>
    <name evidence="2" type="ORF">SAMN05421854_101385</name>
</gene>
<dbReference type="EMBL" id="JAAGNC010000143">
    <property type="protein sequence ID" value="NEC59312.1"/>
    <property type="molecule type" value="Genomic_DNA"/>
</dbReference>
<dbReference type="AlphaFoldDB" id="A0A1I5DWK8"/>
<proteinExistence type="predicted"/>
<dbReference type="InterPro" id="IPR002504">
    <property type="entry name" value="NADK"/>
</dbReference>
<dbReference type="InterPro" id="IPR039065">
    <property type="entry name" value="AcoX-like"/>
</dbReference>
<dbReference type="SUPFAM" id="SSF111331">
    <property type="entry name" value="NAD kinase/diacylglycerol kinase-like"/>
    <property type="match status" value="1"/>
</dbReference>
<reference evidence="2 3" key="1">
    <citation type="submission" date="2016-10" db="EMBL/GenBank/DDBJ databases">
        <authorList>
            <person name="de Groot N.N."/>
        </authorList>
    </citation>
    <scope>NUCLEOTIDE SEQUENCE [LARGE SCALE GENOMIC DNA]</scope>
    <source>
        <strain evidence="2 3">DSM 44637</strain>
    </source>
</reference>
<evidence type="ECO:0000313" key="1">
    <source>
        <dbReference type="EMBL" id="NEC59312.1"/>
    </source>
</evidence>
<dbReference type="PIRSF" id="PIRSF018567">
    <property type="entry name" value="AcoX"/>
    <property type="match status" value="1"/>
</dbReference>
<dbReference type="STRING" id="112413.SAMN05421854_101385"/>
<sequence length="351" mass="35744">MGEVVAGIVANPASGQDIRRLVTQASAFPVEEKANLVRRLLSAFAVTGVERVLLSTDLGGISAAVLRDLGRDPLPQVEFCDEDTLTGTAQDTVNAVRRMVDAGAGVIVCLGGDGTARVAAKACGDVPLLALPTGTNNAFPQAGEATVAGLAAGMVASGQVDADLVTQRVSTLEVVTKNRREIALVDVAVSMNKHVGAKALWDPTSLTELYCTFAEPDGIGLSSIAGQLCPCSRSSADGVALQLGPVDSSAYVVHAAIAPGVVRPVGVRGWGVLRPGVRVDLAAGGGVIAVDGERELELKNGEGAYVELRADGPWCVDVRAAMAEAATQGLLRSAATSGTGEKGRSHGQCAG</sequence>
<organism evidence="2 3">
    <name type="scientific">Amycolatopsis rubida</name>
    <dbReference type="NCBI Taxonomy" id="112413"/>
    <lineage>
        <taxon>Bacteria</taxon>
        <taxon>Bacillati</taxon>
        <taxon>Actinomycetota</taxon>
        <taxon>Actinomycetes</taxon>
        <taxon>Pseudonocardiales</taxon>
        <taxon>Pseudonocardiaceae</taxon>
        <taxon>Amycolatopsis</taxon>
    </lineage>
</organism>
<dbReference type="Pfam" id="PF01513">
    <property type="entry name" value="NAD_kinase"/>
    <property type="match status" value="1"/>
</dbReference>
<dbReference type="GO" id="GO:0005524">
    <property type="term" value="F:ATP binding"/>
    <property type="evidence" value="ECO:0007669"/>
    <property type="project" value="UniProtKB-ARBA"/>
</dbReference>
<evidence type="ECO:0000313" key="3">
    <source>
        <dbReference type="Proteomes" id="UP000199137"/>
    </source>
</evidence>
<accession>A0A1I5DWK8</accession>
<name>A0A1I5DWK8_9PSEU</name>
<keyword evidence="2" id="KW-0418">Kinase</keyword>
<dbReference type="Gene3D" id="3.40.50.10330">
    <property type="entry name" value="Probable inorganic polyphosphate/atp-NAD kinase, domain 1"/>
    <property type="match status" value="1"/>
</dbReference>
<protein>
    <submittedName>
        <fullName evidence="1">ATP-NAD kinase</fullName>
    </submittedName>
    <submittedName>
        <fullName evidence="2">Predicted polyphosphate-or ATP-dependent NAD kinase</fullName>
    </submittedName>
</protein>
<dbReference type="InterPro" id="IPR011391">
    <property type="entry name" value="AcoX_kinase"/>
</dbReference>
<dbReference type="GO" id="GO:0006741">
    <property type="term" value="P:NADP+ biosynthetic process"/>
    <property type="evidence" value="ECO:0007669"/>
    <property type="project" value="InterPro"/>
</dbReference>
<evidence type="ECO:0000313" key="2">
    <source>
        <dbReference type="EMBL" id="SFO03619.1"/>
    </source>
</evidence>
<keyword evidence="4" id="KW-1185">Reference proteome</keyword>
<dbReference type="InterPro" id="IPR016064">
    <property type="entry name" value="NAD/diacylglycerol_kinase_sf"/>
</dbReference>
<dbReference type="PANTHER" id="PTHR40697:SF3">
    <property type="entry name" value="ACETOIN CATABOLISM PROTEIN X"/>
    <property type="match status" value="1"/>
</dbReference>
<dbReference type="OrthoDB" id="4292700at2"/>
<dbReference type="GO" id="GO:0003951">
    <property type="term" value="F:NAD+ kinase activity"/>
    <property type="evidence" value="ECO:0007669"/>
    <property type="project" value="InterPro"/>
</dbReference>
<evidence type="ECO:0000313" key="4">
    <source>
        <dbReference type="Proteomes" id="UP000470404"/>
    </source>
</evidence>
<reference evidence="1 4" key="2">
    <citation type="submission" date="2020-01" db="EMBL/GenBank/DDBJ databases">
        <title>Insect and environment-associated Actinomycetes.</title>
        <authorList>
            <person name="Currrie C."/>
            <person name="Chevrette M."/>
            <person name="Carlson C."/>
            <person name="Stubbendieck R."/>
            <person name="Wendt-Pienkowski E."/>
        </authorList>
    </citation>
    <scope>NUCLEOTIDE SEQUENCE [LARGE SCALE GENOMIC DNA]</scope>
    <source>
        <strain evidence="1 4">SID8386</strain>
    </source>
</reference>
<dbReference type="PANTHER" id="PTHR40697">
    <property type="entry name" value="ACETOIN CATABOLISM PROTEIN X"/>
    <property type="match status" value="1"/>
</dbReference>
<dbReference type="InterPro" id="IPR017438">
    <property type="entry name" value="ATP-NAD_kinase_N"/>
</dbReference>
<dbReference type="EMBL" id="FOWC01000001">
    <property type="protein sequence ID" value="SFO03619.1"/>
    <property type="molecule type" value="Genomic_DNA"/>
</dbReference>
<dbReference type="GO" id="GO:0051287">
    <property type="term" value="F:NAD binding"/>
    <property type="evidence" value="ECO:0007669"/>
    <property type="project" value="UniProtKB-ARBA"/>
</dbReference>
<dbReference type="Proteomes" id="UP000470404">
    <property type="component" value="Unassembled WGS sequence"/>
</dbReference>
<dbReference type="Proteomes" id="UP000199137">
    <property type="component" value="Unassembled WGS sequence"/>
</dbReference>